<keyword evidence="6" id="KW-1185">Reference proteome</keyword>
<dbReference type="AlphaFoldDB" id="A0AAQ3KL08"/>
<name>A0AAQ3KL08_9LILI</name>
<reference evidence="5 6" key="1">
    <citation type="submission" date="2023-10" db="EMBL/GenBank/DDBJ databases">
        <title>Chromosome-scale genome assembly provides insights into flower coloration mechanisms of Canna indica.</title>
        <authorList>
            <person name="Li C."/>
        </authorList>
    </citation>
    <scope>NUCLEOTIDE SEQUENCE [LARGE SCALE GENOMIC DNA]</scope>
    <source>
        <tissue evidence="5">Flower</tissue>
    </source>
</reference>
<dbReference type="CDD" id="cd03784">
    <property type="entry name" value="GT1_Gtf-like"/>
    <property type="match status" value="1"/>
</dbReference>
<organism evidence="5 6">
    <name type="scientific">Canna indica</name>
    <name type="common">Indian-shot</name>
    <dbReference type="NCBI Taxonomy" id="4628"/>
    <lineage>
        <taxon>Eukaryota</taxon>
        <taxon>Viridiplantae</taxon>
        <taxon>Streptophyta</taxon>
        <taxon>Embryophyta</taxon>
        <taxon>Tracheophyta</taxon>
        <taxon>Spermatophyta</taxon>
        <taxon>Magnoliopsida</taxon>
        <taxon>Liliopsida</taxon>
        <taxon>Zingiberales</taxon>
        <taxon>Cannaceae</taxon>
        <taxon>Canna</taxon>
    </lineage>
</organism>
<dbReference type="InterPro" id="IPR002213">
    <property type="entry name" value="UDP_glucos_trans"/>
</dbReference>
<accession>A0AAQ3KL08</accession>
<protein>
    <submittedName>
        <fullName evidence="5">UDP-glycosyltransferase 71K1-like</fullName>
    </submittedName>
</protein>
<keyword evidence="3 4" id="KW-0808">Transferase</keyword>
<dbReference type="FunFam" id="3.40.50.2000:FF:000056">
    <property type="entry name" value="Glycosyltransferase"/>
    <property type="match status" value="1"/>
</dbReference>
<dbReference type="Proteomes" id="UP001327560">
    <property type="component" value="Chromosome 5"/>
</dbReference>
<comment type="similarity">
    <text evidence="1 4">Belongs to the UDP-glycosyltransferase family.</text>
</comment>
<dbReference type="Gene3D" id="3.40.50.2000">
    <property type="entry name" value="Glycogen Phosphorylase B"/>
    <property type="match status" value="1"/>
</dbReference>
<dbReference type="InterPro" id="IPR035595">
    <property type="entry name" value="UDP_glycos_trans_CS"/>
</dbReference>
<dbReference type="Pfam" id="PF00201">
    <property type="entry name" value="UDPGT"/>
    <property type="match status" value="1"/>
</dbReference>
<dbReference type="SUPFAM" id="SSF53756">
    <property type="entry name" value="UDP-Glycosyltransferase/glycogen phosphorylase"/>
    <property type="match status" value="1"/>
</dbReference>
<keyword evidence="2 4" id="KW-0328">Glycosyltransferase</keyword>
<dbReference type="GO" id="GO:0035251">
    <property type="term" value="F:UDP-glucosyltransferase activity"/>
    <property type="evidence" value="ECO:0007669"/>
    <property type="project" value="InterPro"/>
</dbReference>
<dbReference type="PANTHER" id="PTHR48048:SF30">
    <property type="entry name" value="GLYCOSYLTRANSFERASE"/>
    <property type="match status" value="1"/>
</dbReference>
<evidence type="ECO:0000256" key="4">
    <source>
        <dbReference type="RuleBase" id="RU003718"/>
    </source>
</evidence>
<evidence type="ECO:0000256" key="3">
    <source>
        <dbReference type="ARBA" id="ARBA00022679"/>
    </source>
</evidence>
<evidence type="ECO:0000313" key="5">
    <source>
        <dbReference type="EMBL" id="WOL07706.1"/>
    </source>
</evidence>
<dbReference type="InterPro" id="IPR050481">
    <property type="entry name" value="UDP-glycosyltransf_plant"/>
</dbReference>
<evidence type="ECO:0000313" key="6">
    <source>
        <dbReference type="Proteomes" id="UP001327560"/>
    </source>
</evidence>
<dbReference type="PROSITE" id="PS00375">
    <property type="entry name" value="UDPGT"/>
    <property type="match status" value="1"/>
</dbReference>
<sequence length="242" mass="26904">MPSVFPVGPLLVYDKDDGTNRHECLAWLDQQPVDSVVFLCFGSKGCFEAPQVAEMAAGLECSGHRFLWMLRVPSQELERTMCKPADADLNEVLPEGFAERTKGRGMVWPSWAPQAAILAHPAVGVFVTHCGWNSCLESLQFGVPLLGWPLFAEQHLNAVVMDEDMGVALQLKVDRKKGNFVSAEELERGVRCLMGESEEGTRTRAKAKEMMLWSRKALEEGGSSFANTERLVKEQLMKEMVS</sequence>
<dbReference type="EMBL" id="CP136894">
    <property type="protein sequence ID" value="WOL07706.1"/>
    <property type="molecule type" value="Genomic_DNA"/>
</dbReference>
<evidence type="ECO:0000256" key="2">
    <source>
        <dbReference type="ARBA" id="ARBA00022676"/>
    </source>
</evidence>
<dbReference type="PANTHER" id="PTHR48048">
    <property type="entry name" value="GLYCOSYLTRANSFERASE"/>
    <property type="match status" value="1"/>
</dbReference>
<evidence type="ECO:0000256" key="1">
    <source>
        <dbReference type="ARBA" id="ARBA00009995"/>
    </source>
</evidence>
<proteinExistence type="inferred from homology"/>
<gene>
    <name evidence="5" type="ORF">Cni_G16453</name>
</gene>